<dbReference type="GO" id="GO:0003677">
    <property type="term" value="F:DNA binding"/>
    <property type="evidence" value="ECO:0007669"/>
    <property type="project" value="InterPro"/>
</dbReference>
<reference evidence="2 3" key="1">
    <citation type="submission" date="2016-12" db="EMBL/GenBank/DDBJ databases">
        <title>Clostridium tepidum sp. nov., a close relative of Clostridium sporogenes and Clostridium botulinum Group I.</title>
        <authorList>
            <person name="Dobritsa A.P."/>
            <person name="Kutumbaka K.K."/>
            <person name="Werner K."/>
            <person name="Wiedmann M."/>
            <person name="Asmus A."/>
            <person name="Samadpour M."/>
        </authorList>
    </citation>
    <scope>NUCLEOTIDE SEQUENCE [LARGE SCALE GENOMIC DNA]</scope>
    <source>
        <strain evidence="2 3">IEH 97212</strain>
    </source>
</reference>
<feature type="domain" description="HTH cro/C1-type" evidence="1">
    <location>
        <begin position="12"/>
        <end position="61"/>
    </location>
</feature>
<dbReference type="RefSeq" id="WP_078054531.1">
    <property type="nucleotide sequence ID" value="NZ_MRAE01000011.1"/>
</dbReference>
<dbReference type="OrthoDB" id="9804186at2"/>
<dbReference type="AlphaFoldDB" id="A0A1S9I9U4"/>
<organism evidence="2 3">
    <name type="scientific">Clostridium tepidum</name>
    <dbReference type="NCBI Taxonomy" id="1962263"/>
    <lineage>
        <taxon>Bacteria</taxon>
        <taxon>Bacillati</taxon>
        <taxon>Bacillota</taxon>
        <taxon>Clostridia</taxon>
        <taxon>Eubacteriales</taxon>
        <taxon>Clostridiaceae</taxon>
        <taxon>Clostridium</taxon>
    </lineage>
</organism>
<dbReference type="Pfam" id="PF13443">
    <property type="entry name" value="HTH_26"/>
    <property type="match status" value="1"/>
</dbReference>
<dbReference type="CDD" id="cd00093">
    <property type="entry name" value="HTH_XRE"/>
    <property type="match status" value="1"/>
</dbReference>
<accession>A0A1S9I9U4</accession>
<dbReference type="Gene3D" id="1.10.260.40">
    <property type="entry name" value="lambda repressor-like DNA-binding domains"/>
    <property type="match status" value="1"/>
</dbReference>
<dbReference type="EMBL" id="MRAE01000011">
    <property type="protein sequence ID" value="OOO67084.1"/>
    <property type="molecule type" value="Genomic_DNA"/>
</dbReference>
<proteinExistence type="predicted"/>
<gene>
    <name evidence="2" type="ORF">BS638_06010</name>
</gene>
<protein>
    <submittedName>
        <fullName evidence="2">Transcriptional regulator</fullName>
    </submittedName>
</protein>
<dbReference type="SMART" id="SM00530">
    <property type="entry name" value="HTH_XRE"/>
    <property type="match status" value="1"/>
</dbReference>
<name>A0A1S9I9U4_9CLOT</name>
<dbReference type="InterPro" id="IPR010982">
    <property type="entry name" value="Lambda_DNA-bd_dom_sf"/>
</dbReference>
<sequence length="67" mass="7836">MIKTKLHIRLAEHRLTKAEFSRITGIRRSTVGAYCNDTFKHISKEHLDIMCKTLNCDITDIIEYVQD</sequence>
<dbReference type="InterPro" id="IPR001387">
    <property type="entry name" value="Cro/C1-type_HTH"/>
</dbReference>
<comment type="caution">
    <text evidence="2">The sequence shown here is derived from an EMBL/GenBank/DDBJ whole genome shotgun (WGS) entry which is preliminary data.</text>
</comment>
<dbReference type="PROSITE" id="PS50943">
    <property type="entry name" value="HTH_CROC1"/>
    <property type="match status" value="1"/>
</dbReference>
<dbReference type="SUPFAM" id="SSF47413">
    <property type="entry name" value="lambda repressor-like DNA-binding domains"/>
    <property type="match status" value="1"/>
</dbReference>
<evidence type="ECO:0000259" key="1">
    <source>
        <dbReference type="PROSITE" id="PS50943"/>
    </source>
</evidence>
<evidence type="ECO:0000313" key="2">
    <source>
        <dbReference type="EMBL" id="OOO67084.1"/>
    </source>
</evidence>
<dbReference type="Proteomes" id="UP000190256">
    <property type="component" value="Unassembled WGS sequence"/>
</dbReference>
<evidence type="ECO:0000313" key="3">
    <source>
        <dbReference type="Proteomes" id="UP000190256"/>
    </source>
</evidence>